<dbReference type="EMBL" id="GGEC01090232">
    <property type="protein sequence ID" value="MBX70716.1"/>
    <property type="molecule type" value="Transcribed_RNA"/>
</dbReference>
<evidence type="ECO:0000313" key="1">
    <source>
        <dbReference type="EMBL" id="MBX70716.1"/>
    </source>
</evidence>
<name>A0A2P2QUP2_RHIMU</name>
<dbReference type="AlphaFoldDB" id="A0A2P2QUP2"/>
<organism evidence="1">
    <name type="scientific">Rhizophora mucronata</name>
    <name type="common">Asiatic mangrove</name>
    <dbReference type="NCBI Taxonomy" id="61149"/>
    <lineage>
        <taxon>Eukaryota</taxon>
        <taxon>Viridiplantae</taxon>
        <taxon>Streptophyta</taxon>
        <taxon>Embryophyta</taxon>
        <taxon>Tracheophyta</taxon>
        <taxon>Spermatophyta</taxon>
        <taxon>Magnoliopsida</taxon>
        <taxon>eudicotyledons</taxon>
        <taxon>Gunneridae</taxon>
        <taxon>Pentapetalae</taxon>
        <taxon>rosids</taxon>
        <taxon>fabids</taxon>
        <taxon>Malpighiales</taxon>
        <taxon>Rhizophoraceae</taxon>
        <taxon>Rhizophora</taxon>
    </lineage>
</organism>
<proteinExistence type="predicted"/>
<protein>
    <submittedName>
        <fullName evidence="1">Uncharacterized protein</fullName>
    </submittedName>
</protein>
<sequence>MNPKCLHSNEQFFISIFISR</sequence>
<reference evidence="1" key="1">
    <citation type="submission" date="2018-02" db="EMBL/GenBank/DDBJ databases">
        <title>Rhizophora mucronata_Transcriptome.</title>
        <authorList>
            <person name="Meera S.P."/>
            <person name="Sreeshan A."/>
            <person name="Augustine A."/>
        </authorList>
    </citation>
    <scope>NUCLEOTIDE SEQUENCE</scope>
    <source>
        <tissue evidence="1">Leaf</tissue>
    </source>
</reference>
<accession>A0A2P2QUP2</accession>